<accession>X0YFM2</accession>
<comment type="caution">
    <text evidence="2">The sequence shown here is derived from an EMBL/GenBank/DDBJ whole genome shotgun (WGS) entry which is preliminary data.</text>
</comment>
<dbReference type="AlphaFoldDB" id="X0YFM2"/>
<organism evidence="2">
    <name type="scientific">marine sediment metagenome</name>
    <dbReference type="NCBI Taxonomy" id="412755"/>
    <lineage>
        <taxon>unclassified sequences</taxon>
        <taxon>metagenomes</taxon>
        <taxon>ecological metagenomes</taxon>
    </lineage>
</organism>
<dbReference type="PROSITE" id="PS51186">
    <property type="entry name" value="GNAT"/>
    <property type="match status" value="1"/>
</dbReference>
<dbReference type="InterPro" id="IPR016181">
    <property type="entry name" value="Acyl_CoA_acyltransferase"/>
</dbReference>
<proteinExistence type="predicted"/>
<protein>
    <recommendedName>
        <fullName evidence="1">N-acetyltransferase domain-containing protein</fullName>
    </recommendedName>
</protein>
<evidence type="ECO:0000313" key="2">
    <source>
        <dbReference type="EMBL" id="GAG54670.1"/>
    </source>
</evidence>
<name>X0YFM2_9ZZZZ</name>
<dbReference type="EMBL" id="BART01004567">
    <property type="protein sequence ID" value="GAG54670.1"/>
    <property type="molecule type" value="Genomic_DNA"/>
</dbReference>
<dbReference type="PANTHER" id="PTHR41368:SF1">
    <property type="entry name" value="PROTEIN YGHO"/>
    <property type="match status" value="1"/>
</dbReference>
<sequence length="217" mass="25460">MAQLPIVIKPAQSKKDIRRFAKFPRHIYNRASPWVPPLISEQLRFMDSERNPFFEHAEVKFFLAYVEKRIVGRIAAIVNDRHNEFHDEKTGFFGLFESIEEYDVARALFDAAYDFVRERGMERLRGPMNFSTNDNCGFLIRGYETPPAIMMPYNPSYYNEFAERYGMNKIKDLYAYAVTDEEIQADKYLKVAKAVIKRGGVTVRRIDLGDFEDEIDR</sequence>
<feature type="non-terminal residue" evidence="2">
    <location>
        <position position="217"/>
    </location>
</feature>
<feature type="domain" description="N-acetyltransferase" evidence="1">
    <location>
        <begin position="6"/>
        <end position="164"/>
    </location>
</feature>
<evidence type="ECO:0000259" key="1">
    <source>
        <dbReference type="PROSITE" id="PS51186"/>
    </source>
</evidence>
<dbReference type="SUPFAM" id="SSF55729">
    <property type="entry name" value="Acyl-CoA N-acyltransferases (Nat)"/>
    <property type="match status" value="1"/>
</dbReference>
<dbReference type="GO" id="GO:0016747">
    <property type="term" value="F:acyltransferase activity, transferring groups other than amino-acyl groups"/>
    <property type="evidence" value="ECO:0007669"/>
    <property type="project" value="InterPro"/>
</dbReference>
<gene>
    <name evidence="2" type="ORF">S01H4_11356</name>
</gene>
<dbReference type="PANTHER" id="PTHR41368">
    <property type="entry name" value="PROTEIN YGHO"/>
    <property type="match status" value="1"/>
</dbReference>
<dbReference type="InterPro" id="IPR000182">
    <property type="entry name" value="GNAT_dom"/>
</dbReference>
<dbReference type="InterPro" id="IPR039968">
    <property type="entry name" value="BcerS-like"/>
</dbReference>
<reference evidence="2" key="1">
    <citation type="journal article" date="2014" name="Front. Microbiol.">
        <title>High frequency of phylogenetically diverse reductive dehalogenase-homologous genes in deep subseafloor sedimentary metagenomes.</title>
        <authorList>
            <person name="Kawai M."/>
            <person name="Futagami T."/>
            <person name="Toyoda A."/>
            <person name="Takaki Y."/>
            <person name="Nishi S."/>
            <person name="Hori S."/>
            <person name="Arai W."/>
            <person name="Tsubouchi T."/>
            <person name="Morono Y."/>
            <person name="Uchiyama I."/>
            <person name="Ito T."/>
            <person name="Fujiyama A."/>
            <person name="Inagaki F."/>
            <person name="Takami H."/>
        </authorList>
    </citation>
    <scope>NUCLEOTIDE SEQUENCE</scope>
    <source>
        <strain evidence="2">Expedition CK06-06</strain>
    </source>
</reference>